<sequence length="485" mass="55752">MVLNDQLSFFYVLVSITARLAHHLLNPTFHVADPYMNNTDDGSSPTIYLLDENGFSSENSLIFDQVCRREDTRIYLRLRTSDVQKPHDDSVRDLRQNMHALVEVCWGEVVWRRVEQQVHLVRFPLWGKCKNVKLYLELGNGGELKRFIFWVHHPQCFFRPRLATIANGVSNRAIQARIQDTALVLATGLAELPIKGNFYSQFPRNKYPRLTPGQRDVRERLMESAKHELRAAYPIRAKEEEERWSLLESNRKEKSQQIQTILQDLEKATPASPLENDSGNDDLELWTLWKRKFKHLAESYIAFGQGISHHDNGTILTSQTLGDLEISAVEDSDWFDLPTELIDWLQGQDGLKIDGNPIDNREGLETAFNLLRCSKEILQPRCIRTSTTEELTNSVALAYIDFVSRRRRDIILELTIPRISGEVIQRKCSSCGRRVLDDAFPQFAKKTRVLYVVGTLEDKGCGLPGCKGRTDLIPVDQWQLHVRAI</sequence>
<organism evidence="1 2">
    <name type="scientific">Aspergillus cavernicola</name>
    <dbReference type="NCBI Taxonomy" id="176166"/>
    <lineage>
        <taxon>Eukaryota</taxon>
        <taxon>Fungi</taxon>
        <taxon>Dikarya</taxon>
        <taxon>Ascomycota</taxon>
        <taxon>Pezizomycotina</taxon>
        <taxon>Eurotiomycetes</taxon>
        <taxon>Eurotiomycetidae</taxon>
        <taxon>Eurotiales</taxon>
        <taxon>Aspergillaceae</taxon>
        <taxon>Aspergillus</taxon>
        <taxon>Aspergillus subgen. Nidulantes</taxon>
    </lineage>
</organism>
<gene>
    <name evidence="1" type="ORF">BDW59DRAFT_56422</name>
</gene>
<protein>
    <submittedName>
        <fullName evidence="1">Uncharacterized protein</fullName>
    </submittedName>
</protein>
<keyword evidence="2" id="KW-1185">Reference proteome</keyword>
<evidence type="ECO:0000313" key="2">
    <source>
        <dbReference type="Proteomes" id="UP001610335"/>
    </source>
</evidence>
<dbReference type="Proteomes" id="UP001610335">
    <property type="component" value="Unassembled WGS sequence"/>
</dbReference>
<accession>A0ABR4IIM4</accession>
<evidence type="ECO:0000313" key="1">
    <source>
        <dbReference type="EMBL" id="KAL2827618.1"/>
    </source>
</evidence>
<comment type="caution">
    <text evidence="1">The sequence shown here is derived from an EMBL/GenBank/DDBJ whole genome shotgun (WGS) entry which is preliminary data.</text>
</comment>
<dbReference type="EMBL" id="JBFXLS010000024">
    <property type="protein sequence ID" value="KAL2827618.1"/>
    <property type="molecule type" value="Genomic_DNA"/>
</dbReference>
<proteinExistence type="predicted"/>
<reference evidence="1 2" key="1">
    <citation type="submission" date="2024-07" db="EMBL/GenBank/DDBJ databases">
        <title>Section-level genome sequencing and comparative genomics of Aspergillus sections Usti and Cavernicolus.</title>
        <authorList>
            <consortium name="Lawrence Berkeley National Laboratory"/>
            <person name="Nybo J.L."/>
            <person name="Vesth T.C."/>
            <person name="Theobald S."/>
            <person name="Frisvad J.C."/>
            <person name="Larsen T.O."/>
            <person name="Kjaerboelling I."/>
            <person name="Rothschild-Mancinelli K."/>
            <person name="Lyhne E.K."/>
            <person name="Kogle M.E."/>
            <person name="Barry K."/>
            <person name="Clum A."/>
            <person name="Na H."/>
            <person name="Ledsgaard L."/>
            <person name="Lin J."/>
            <person name="Lipzen A."/>
            <person name="Kuo A."/>
            <person name="Riley R."/>
            <person name="Mondo S."/>
            <person name="LaButti K."/>
            <person name="Haridas S."/>
            <person name="Pangalinan J."/>
            <person name="Salamov A.A."/>
            <person name="Simmons B.A."/>
            <person name="Magnuson J.K."/>
            <person name="Chen J."/>
            <person name="Drula E."/>
            <person name="Henrissat B."/>
            <person name="Wiebenga A."/>
            <person name="Lubbers R.J."/>
            <person name="Gomes A.C."/>
            <person name="Makela M.R."/>
            <person name="Stajich J."/>
            <person name="Grigoriev I.V."/>
            <person name="Mortensen U.H."/>
            <person name="De vries R.P."/>
            <person name="Baker S.E."/>
            <person name="Andersen M.R."/>
        </authorList>
    </citation>
    <scope>NUCLEOTIDE SEQUENCE [LARGE SCALE GENOMIC DNA]</scope>
    <source>
        <strain evidence="1 2">CBS 600.67</strain>
    </source>
</reference>
<name>A0ABR4IIM4_9EURO</name>